<reference evidence="2 3" key="1">
    <citation type="submission" date="2015-05" db="EMBL/GenBank/DDBJ databases">
        <title>Draft genome sequence of Microvirga vignae strain BR3299, a novel nitrogen fixing bacteria isolated from Brazil semi-aired region.</title>
        <authorList>
            <person name="Zilli J.E."/>
            <person name="Passos S.R."/>
            <person name="Leite J."/>
            <person name="Baldani J.I."/>
            <person name="Xavier G.R."/>
            <person name="Rumjaneck N.G."/>
            <person name="Simoes-Araujo J.L."/>
        </authorList>
    </citation>
    <scope>NUCLEOTIDE SEQUENCE [LARGE SCALE GENOMIC DNA]</scope>
    <source>
        <strain evidence="2 3">BR3299</strain>
    </source>
</reference>
<dbReference type="EMBL" id="LCYG01000055">
    <property type="protein sequence ID" value="KLK91392.1"/>
    <property type="molecule type" value="Genomic_DNA"/>
</dbReference>
<dbReference type="PATRIC" id="fig|1225564.3.peg.5315"/>
<dbReference type="AlphaFoldDB" id="A0A0H1RFM5"/>
<protein>
    <submittedName>
        <fullName evidence="2">Uncharacterized protein</fullName>
    </submittedName>
</protein>
<sequence>MTPQEIKAQCRALADLVGPQAELTVWIDEGRHRPEQSGRTIGMSLYPNGITGRSEGTLYAYADTWEEAFANMRIQWDARAASFHKAKIRAMALKIIEITQDWEVCSEARLRAFFDPGEIEQLGPLALEQANRMAANGPFTIEPSPAGNRRDGDTDEEGR</sequence>
<dbReference type="STRING" id="1225564.AA309_20025"/>
<proteinExistence type="predicted"/>
<name>A0A0H1RFM5_9HYPH</name>
<evidence type="ECO:0000313" key="3">
    <source>
        <dbReference type="Proteomes" id="UP000035489"/>
    </source>
</evidence>
<evidence type="ECO:0000313" key="2">
    <source>
        <dbReference type="EMBL" id="KLK91392.1"/>
    </source>
</evidence>
<evidence type="ECO:0000256" key="1">
    <source>
        <dbReference type="SAM" id="MobiDB-lite"/>
    </source>
</evidence>
<organism evidence="2 3">
    <name type="scientific">Microvirga vignae</name>
    <dbReference type="NCBI Taxonomy" id="1225564"/>
    <lineage>
        <taxon>Bacteria</taxon>
        <taxon>Pseudomonadati</taxon>
        <taxon>Pseudomonadota</taxon>
        <taxon>Alphaproteobacteria</taxon>
        <taxon>Hyphomicrobiales</taxon>
        <taxon>Methylobacteriaceae</taxon>
        <taxon>Microvirga</taxon>
    </lineage>
</organism>
<feature type="compositionally biased region" description="Basic and acidic residues" evidence="1">
    <location>
        <begin position="148"/>
        <end position="159"/>
    </location>
</feature>
<accession>A0A0H1RFM5</accession>
<comment type="caution">
    <text evidence="2">The sequence shown here is derived from an EMBL/GenBank/DDBJ whole genome shotgun (WGS) entry which is preliminary data.</text>
</comment>
<gene>
    <name evidence="2" type="ORF">AA309_20025</name>
</gene>
<dbReference type="OrthoDB" id="8454681at2"/>
<keyword evidence="3" id="KW-1185">Reference proteome</keyword>
<feature type="region of interest" description="Disordered" evidence="1">
    <location>
        <begin position="134"/>
        <end position="159"/>
    </location>
</feature>
<dbReference type="Proteomes" id="UP000035489">
    <property type="component" value="Unassembled WGS sequence"/>
</dbReference>
<dbReference type="RefSeq" id="WP_047190790.1">
    <property type="nucleotide sequence ID" value="NZ_LCYG01000055.1"/>
</dbReference>